<name>A0A8S5S6R6_9CAUD</name>
<evidence type="ECO:0000313" key="1">
    <source>
        <dbReference type="EMBL" id="DAF46632.1"/>
    </source>
</evidence>
<proteinExistence type="predicted"/>
<accession>A0A8S5S6R6</accession>
<dbReference type="EMBL" id="BK032541">
    <property type="protein sequence ID" value="DAF46632.1"/>
    <property type="molecule type" value="Genomic_DNA"/>
</dbReference>
<reference evidence="1" key="1">
    <citation type="journal article" date="2021" name="Proc. Natl. Acad. Sci. U.S.A.">
        <title>A Catalog of Tens of Thousands of Viruses from Human Metagenomes Reveals Hidden Associations with Chronic Diseases.</title>
        <authorList>
            <person name="Tisza M.J."/>
            <person name="Buck C.B."/>
        </authorList>
    </citation>
    <scope>NUCLEOTIDE SEQUENCE</scope>
    <source>
        <strain evidence="1">CtqwY3</strain>
    </source>
</reference>
<protein>
    <submittedName>
        <fullName evidence="1">Uncharacterized protein</fullName>
    </submittedName>
</protein>
<organism evidence="1">
    <name type="scientific">Siphoviridae sp. ctqwY3</name>
    <dbReference type="NCBI Taxonomy" id="2827951"/>
    <lineage>
        <taxon>Viruses</taxon>
        <taxon>Duplodnaviria</taxon>
        <taxon>Heunggongvirae</taxon>
        <taxon>Uroviricota</taxon>
        <taxon>Caudoviricetes</taxon>
    </lineage>
</organism>
<sequence>MEIRCKATKRFLFNIDIELYHKNLQKMGIDITTPLIVEIPCQKCKLIEVYELYPTHYVHVKSYKKK</sequence>